<feature type="transmembrane region" description="Helical" evidence="2">
    <location>
        <begin position="118"/>
        <end position="140"/>
    </location>
</feature>
<keyword evidence="2" id="KW-1133">Transmembrane helix</keyword>
<feature type="compositionally biased region" description="Polar residues" evidence="1">
    <location>
        <begin position="204"/>
        <end position="215"/>
    </location>
</feature>
<dbReference type="InParanoid" id="A0A409Y367"/>
<keyword evidence="2" id="KW-0812">Transmembrane</keyword>
<evidence type="ECO:0000256" key="2">
    <source>
        <dbReference type="SAM" id="Phobius"/>
    </source>
</evidence>
<reference evidence="3 4" key="1">
    <citation type="journal article" date="2018" name="Evol. Lett.">
        <title>Horizontal gene cluster transfer increased hallucinogenic mushroom diversity.</title>
        <authorList>
            <person name="Reynolds H.T."/>
            <person name="Vijayakumar V."/>
            <person name="Gluck-Thaler E."/>
            <person name="Korotkin H.B."/>
            <person name="Matheny P.B."/>
            <person name="Slot J.C."/>
        </authorList>
    </citation>
    <scope>NUCLEOTIDE SEQUENCE [LARGE SCALE GENOMIC DNA]</scope>
    <source>
        <strain evidence="3 4">SRW20</strain>
    </source>
</reference>
<dbReference type="EMBL" id="NHYE01001251">
    <property type="protein sequence ID" value="PPQ97428.1"/>
    <property type="molecule type" value="Genomic_DNA"/>
</dbReference>
<feature type="region of interest" description="Disordered" evidence="1">
    <location>
        <begin position="204"/>
        <end position="308"/>
    </location>
</feature>
<feature type="transmembrane region" description="Helical" evidence="2">
    <location>
        <begin position="373"/>
        <end position="394"/>
    </location>
</feature>
<dbReference type="Proteomes" id="UP000284706">
    <property type="component" value="Unassembled WGS sequence"/>
</dbReference>
<name>A0A409Y367_9AGAR</name>
<feature type="transmembrane region" description="Helical" evidence="2">
    <location>
        <begin position="73"/>
        <end position="98"/>
    </location>
</feature>
<accession>A0A409Y367</accession>
<feature type="compositionally biased region" description="Acidic residues" evidence="1">
    <location>
        <begin position="431"/>
        <end position="459"/>
    </location>
</feature>
<gene>
    <name evidence="3" type="ORF">CVT26_006776</name>
</gene>
<feature type="compositionally biased region" description="Basic and acidic residues" evidence="1">
    <location>
        <begin position="461"/>
        <end position="471"/>
    </location>
</feature>
<keyword evidence="2" id="KW-0472">Membrane</keyword>
<comment type="caution">
    <text evidence="3">The sequence shown here is derived from an EMBL/GenBank/DDBJ whole genome shotgun (WGS) entry which is preliminary data.</text>
</comment>
<evidence type="ECO:0000313" key="3">
    <source>
        <dbReference type="EMBL" id="PPQ97428.1"/>
    </source>
</evidence>
<dbReference type="AlphaFoldDB" id="A0A409Y367"/>
<feature type="compositionally biased region" description="Low complexity" evidence="1">
    <location>
        <begin position="266"/>
        <end position="300"/>
    </location>
</feature>
<feature type="transmembrane region" description="Helical" evidence="2">
    <location>
        <begin position="337"/>
        <end position="361"/>
    </location>
</feature>
<protein>
    <submittedName>
        <fullName evidence="3">Uncharacterized protein</fullName>
    </submittedName>
</protein>
<dbReference type="OrthoDB" id="3070245at2759"/>
<sequence length="574" mass="62870">MFISRRRDILPIPLPPELLLQLEDPLEPTAQLAHDTFLLNIFSDHARLEEMLTDDNFGRHEPKGRHSRRIYMVVRYFSLLSLANMTIISLLPDVMLLIRVNSVYGWNIRSCPTSLRRSVAEFTLVAWIPSILAQATYLILMLNTLAHLMRGLGLDESSSSPSSSMASSEDSHQSSAVTSNLASNPPLNLNVAALELDDNVVDLSSNGHSEMSTGTMAEVDGARGKKGRWIGGKKLKKNNFKGKEREAFDTALPIPTPPFTLNQHIPSTTNSSSNLSSTATSSTPSPTQSKSKLTKPKPTQQLPPSVSKSRNQMPLCILCAQLRTIFSWKALQQVRRLVPTMMVFMGHGWLYFGIAICVKIANAVLVTTQSGPLQAAAIPWTMALIPILVTRIYLSMVEYLHFGLPAQRPRLLASYNGEEYAGFEGEEEWDVEGGYDDDWEDEGEEYEGYEPEGGADVENGDGTRQDGEGMRTSRPKPRPSGRRRRRGPGRITFAVRDSGSLVSLASRTGVIIGGPSVGMGMGMPGGRDSGLSSTYTARTFLTRSQSLRMSLDPSVGGSSAGGAAVVLDFRDEEY</sequence>
<feature type="region of interest" description="Disordered" evidence="1">
    <location>
        <begin position="431"/>
        <end position="490"/>
    </location>
</feature>
<organism evidence="3 4">
    <name type="scientific">Gymnopilus dilepis</name>
    <dbReference type="NCBI Taxonomy" id="231916"/>
    <lineage>
        <taxon>Eukaryota</taxon>
        <taxon>Fungi</taxon>
        <taxon>Dikarya</taxon>
        <taxon>Basidiomycota</taxon>
        <taxon>Agaricomycotina</taxon>
        <taxon>Agaricomycetes</taxon>
        <taxon>Agaricomycetidae</taxon>
        <taxon>Agaricales</taxon>
        <taxon>Agaricineae</taxon>
        <taxon>Hymenogastraceae</taxon>
        <taxon>Gymnopilus</taxon>
    </lineage>
</organism>
<feature type="region of interest" description="Disordered" evidence="1">
    <location>
        <begin position="159"/>
        <end position="180"/>
    </location>
</feature>
<feature type="compositionally biased region" description="Basic residues" evidence="1">
    <location>
        <begin position="224"/>
        <end position="240"/>
    </location>
</feature>
<evidence type="ECO:0000256" key="1">
    <source>
        <dbReference type="SAM" id="MobiDB-lite"/>
    </source>
</evidence>
<proteinExistence type="predicted"/>
<feature type="compositionally biased region" description="Basic residues" evidence="1">
    <location>
        <begin position="473"/>
        <end position="488"/>
    </location>
</feature>
<evidence type="ECO:0000313" key="4">
    <source>
        <dbReference type="Proteomes" id="UP000284706"/>
    </source>
</evidence>
<keyword evidence="4" id="KW-1185">Reference proteome</keyword>